<name>A0ABD1EIA7_HYPHA</name>
<dbReference type="InterPro" id="IPR050561">
    <property type="entry name" value="PTP"/>
</dbReference>
<dbReference type="InterPro" id="IPR029021">
    <property type="entry name" value="Prot-tyrosine_phosphatase-like"/>
</dbReference>
<dbReference type="InterPro" id="IPR003595">
    <property type="entry name" value="Tyr_Pase_cat"/>
</dbReference>
<dbReference type="GO" id="GO:0004721">
    <property type="term" value="F:phosphoprotein phosphatase activity"/>
    <property type="evidence" value="ECO:0007669"/>
    <property type="project" value="UniProtKB-KW"/>
</dbReference>
<feature type="domain" description="Tyrosine specific protein phosphatases" evidence="9">
    <location>
        <begin position="150"/>
        <end position="217"/>
    </location>
</feature>
<evidence type="ECO:0000256" key="5">
    <source>
        <dbReference type="ARBA" id="ARBA00060867"/>
    </source>
</evidence>
<protein>
    <recommendedName>
        <fullName evidence="6">Protein tyrosine phosphatase domain-containing protein 1</fullName>
    </recommendedName>
</protein>
<evidence type="ECO:0000259" key="9">
    <source>
        <dbReference type="PROSITE" id="PS50056"/>
    </source>
</evidence>
<feature type="region of interest" description="Disordered" evidence="7">
    <location>
        <begin position="340"/>
        <end position="366"/>
    </location>
</feature>
<dbReference type="PROSITE" id="PS50054">
    <property type="entry name" value="TYR_PHOSPHATASE_DUAL"/>
    <property type="match status" value="1"/>
</dbReference>
<dbReference type="InterPro" id="IPR020422">
    <property type="entry name" value="TYR_PHOSPHATASE_DUAL_dom"/>
</dbReference>
<dbReference type="Gene3D" id="3.90.190.10">
    <property type="entry name" value="Protein tyrosine phosphatase superfamily"/>
    <property type="match status" value="1"/>
</dbReference>
<dbReference type="InterPro" id="IPR016130">
    <property type="entry name" value="Tyr_Pase_AS"/>
</dbReference>
<evidence type="ECO:0000256" key="1">
    <source>
        <dbReference type="ARBA" id="ARBA00022794"/>
    </source>
</evidence>
<dbReference type="Proteomes" id="UP001566132">
    <property type="component" value="Unassembled WGS sequence"/>
</dbReference>
<dbReference type="SMART" id="SM00404">
    <property type="entry name" value="PTPc_motif"/>
    <property type="match status" value="1"/>
</dbReference>
<proteinExistence type="inferred from homology"/>
<dbReference type="InterPro" id="IPR000340">
    <property type="entry name" value="Dual-sp_phosphatase_cat-dom"/>
</dbReference>
<dbReference type="GO" id="GO:0030030">
    <property type="term" value="P:cell projection organization"/>
    <property type="evidence" value="ECO:0007669"/>
    <property type="project" value="UniProtKB-KW"/>
</dbReference>
<feature type="domain" description="Tyrosine-protein phosphatase" evidence="8">
    <location>
        <begin position="64"/>
        <end position="234"/>
    </location>
</feature>
<dbReference type="InterPro" id="IPR049573">
    <property type="entry name" value="PTPDC1_PTP"/>
</dbReference>
<keyword evidence="11" id="KW-1185">Reference proteome</keyword>
<keyword evidence="3" id="KW-0904">Protein phosphatase</keyword>
<comment type="function">
    <text evidence="4">May play roles in cilia formation and/or maintenance.</text>
</comment>
<gene>
    <name evidence="10" type="ORF">ABEB36_011435</name>
</gene>
<dbReference type="PANTHER" id="PTHR23339">
    <property type="entry name" value="TYROSINE SPECIFIC PROTEIN PHOSPHATASE AND DUAL SPECIFICITY PROTEIN PHOSPHATASE"/>
    <property type="match status" value="1"/>
</dbReference>
<keyword evidence="1" id="KW-0970">Cilium biogenesis/degradation</keyword>
<evidence type="ECO:0000256" key="3">
    <source>
        <dbReference type="ARBA" id="ARBA00022912"/>
    </source>
</evidence>
<dbReference type="CDD" id="cd14506">
    <property type="entry name" value="PTP_PTPDC1"/>
    <property type="match status" value="1"/>
</dbReference>
<evidence type="ECO:0000313" key="11">
    <source>
        <dbReference type="Proteomes" id="UP001566132"/>
    </source>
</evidence>
<sequence>MDLPELARNTNGDELVHANYNKLSDHIRRLTPHGIQCSVFCGGLHCKYENPENWKPDSLAIQGVYSHWITSDILAMARPSTMVIIQKNVIQQFESLGIKSIINLQCPKEHASCGQPLESSGFSYDPNVFMEHNIFYYNFAWKDYGDATLEGLFNMVKVICFALSEGRVAIHCHAGLGRTGVLIACYLVFTLRVSANAAIRYVRLKRPGSVQTRGQILCVRLFAQFVLPRTVTYFLKDNVQKDKFMNAFSLQRFLKRQKVVLHGYEERNFKYLPKIVYVICERILKLCACNDPVEDQFSNLPFTSDFLTEKKHGNIKRHESTYSIVSISTPNSDSSSIFLNAPGESSLASSPNPSENGDAGDNFSEISTLDGDEINEELLLVENKCFQELETQKNFIQDHPHESFIVRNNEEVLNALLTDFESLDEDMQKHIRQFEDDINSSKLGWMRLSVENDLLVLACLLFEWLESLREPVLRLKHFEDIVVMYNQPEECFYKFEMEESYLIEYILKFVSKLQPISEESLENLLKRFLASLSKSTIVIRSNPIPSGKGFKRMGDGTLACSLNFFKSLLEIVENHHRQKGLSFSVDEKSSDNEIDDSIGFQ</sequence>
<dbReference type="InterPro" id="IPR000387">
    <property type="entry name" value="Tyr_Pase_dom"/>
</dbReference>
<evidence type="ECO:0000313" key="10">
    <source>
        <dbReference type="EMBL" id="KAL1493369.1"/>
    </source>
</evidence>
<accession>A0ABD1EIA7</accession>
<dbReference type="EMBL" id="JBDJPC010000008">
    <property type="protein sequence ID" value="KAL1493369.1"/>
    <property type="molecule type" value="Genomic_DNA"/>
</dbReference>
<dbReference type="PROSITE" id="PS50056">
    <property type="entry name" value="TYR_PHOSPHATASE_2"/>
    <property type="match status" value="1"/>
</dbReference>
<dbReference type="FunFam" id="3.90.190.10:FF:000027">
    <property type="entry name" value="Protein tyrosine phosphatase domain containing 1"/>
    <property type="match status" value="1"/>
</dbReference>
<feature type="compositionally biased region" description="Polar residues" evidence="7">
    <location>
        <begin position="346"/>
        <end position="355"/>
    </location>
</feature>
<reference evidence="10 11" key="1">
    <citation type="submission" date="2024-05" db="EMBL/GenBank/DDBJ databases">
        <title>Genetic variation in Jamaican populations of the coffee berry borer (Hypothenemus hampei).</title>
        <authorList>
            <person name="Errbii M."/>
            <person name="Myrie A."/>
        </authorList>
    </citation>
    <scope>NUCLEOTIDE SEQUENCE [LARGE SCALE GENOMIC DNA]</scope>
    <source>
        <strain evidence="10">JA-Hopewell-2020-01-JO</strain>
        <tissue evidence="10">Whole body</tissue>
    </source>
</reference>
<dbReference type="SUPFAM" id="SSF52799">
    <property type="entry name" value="(Phosphotyrosine protein) phosphatases II"/>
    <property type="match status" value="1"/>
</dbReference>
<evidence type="ECO:0000259" key="8">
    <source>
        <dbReference type="PROSITE" id="PS50054"/>
    </source>
</evidence>
<comment type="caution">
    <text evidence="10">The sequence shown here is derived from an EMBL/GenBank/DDBJ whole genome shotgun (WGS) entry which is preliminary data.</text>
</comment>
<organism evidence="10 11">
    <name type="scientific">Hypothenemus hampei</name>
    <name type="common">Coffee berry borer</name>
    <dbReference type="NCBI Taxonomy" id="57062"/>
    <lineage>
        <taxon>Eukaryota</taxon>
        <taxon>Metazoa</taxon>
        <taxon>Ecdysozoa</taxon>
        <taxon>Arthropoda</taxon>
        <taxon>Hexapoda</taxon>
        <taxon>Insecta</taxon>
        <taxon>Pterygota</taxon>
        <taxon>Neoptera</taxon>
        <taxon>Endopterygota</taxon>
        <taxon>Coleoptera</taxon>
        <taxon>Polyphaga</taxon>
        <taxon>Cucujiformia</taxon>
        <taxon>Curculionidae</taxon>
        <taxon>Scolytinae</taxon>
        <taxon>Hypothenemus</taxon>
    </lineage>
</organism>
<dbReference type="PROSITE" id="PS00383">
    <property type="entry name" value="TYR_PHOSPHATASE_1"/>
    <property type="match status" value="1"/>
</dbReference>
<dbReference type="AlphaFoldDB" id="A0ABD1EIA7"/>
<comment type="similarity">
    <text evidence="5">Belongs to the protein-tyrosine phosphatase family. Non-receptor class PTPDC1 subfamily.</text>
</comment>
<evidence type="ECO:0000256" key="4">
    <source>
        <dbReference type="ARBA" id="ARBA00056295"/>
    </source>
</evidence>
<dbReference type="SMART" id="SM00195">
    <property type="entry name" value="DSPc"/>
    <property type="match status" value="1"/>
</dbReference>
<keyword evidence="2" id="KW-0378">Hydrolase</keyword>
<dbReference type="Pfam" id="PF00782">
    <property type="entry name" value="DSPc"/>
    <property type="match status" value="1"/>
</dbReference>
<evidence type="ECO:0000256" key="6">
    <source>
        <dbReference type="ARBA" id="ARBA00072096"/>
    </source>
</evidence>
<evidence type="ECO:0000256" key="2">
    <source>
        <dbReference type="ARBA" id="ARBA00022801"/>
    </source>
</evidence>
<evidence type="ECO:0000256" key="7">
    <source>
        <dbReference type="SAM" id="MobiDB-lite"/>
    </source>
</evidence>